<keyword evidence="9" id="KW-1185">Reference proteome</keyword>
<protein>
    <submittedName>
        <fullName evidence="8">M4 family metallopeptidase</fullName>
    </submittedName>
</protein>
<evidence type="ECO:0000256" key="3">
    <source>
        <dbReference type="ARBA" id="ARBA00022801"/>
    </source>
</evidence>
<dbReference type="AlphaFoldDB" id="A0A975SY94"/>
<evidence type="ECO:0000256" key="4">
    <source>
        <dbReference type="ARBA" id="ARBA00022833"/>
    </source>
</evidence>
<dbReference type="Proteomes" id="UP000683575">
    <property type="component" value="Chromosome"/>
</dbReference>
<keyword evidence="1" id="KW-0645">Protease</keyword>
<evidence type="ECO:0000256" key="5">
    <source>
        <dbReference type="ARBA" id="ARBA00023049"/>
    </source>
</evidence>
<dbReference type="Pfam" id="PF01447">
    <property type="entry name" value="Peptidase_M4"/>
    <property type="match status" value="1"/>
</dbReference>
<dbReference type="EMBL" id="CP077062">
    <property type="protein sequence ID" value="QWZ08147.1"/>
    <property type="molecule type" value="Genomic_DNA"/>
</dbReference>
<dbReference type="CDD" id="cd09597">
    <property type="entry name" value="M4_TLP"/>
    <property type="match status" value="1"/>
</dbReference>
<dbReference type="InterPro" id="IPR049457">
    <property type="entry name" value="Emfourin"/>
</dbReference>
<gene>
    <name evidence="8" type="ORF">KRR39_22875</name>
</gene>
<feature type="domain" description="Peptidase M4" evidence="6">
    <location>
        <begin position="88"/>
        <end position="170"/>
    </location>
</feature>
<dbReference type="GO" id="GO:0046872">
    <property type="term" value="F:metal ion binding"/>
    <property type="evidence" value="ECO:0007669"/>
    <property type="project" value="UniProtKB-KW"/>
</dbReference>
<dbReference type="Pfam" id="PF20242">
    <property type="entry name" value="Emfourin"/>
    <property type="match status" value="1"/>
</dbReference>
<name>A0A975SY94_9ACTN</name>
<dbReference type="KEGG" id="nps:KRR39_22875"/>
<organism evidence="8 9">
    <name type="scientific">Nocardioides panacis</name>
    <dbReference type="NCBI Taxonomy" id="2849501"/>
    <lineage>
        <taxon>Bacteria</taxon>
        <taxon>Bacillati</taxon>
        <taxon>Actinomycetota</taxon>
        <taxon>Actinomycetes</taxon>
        <taxon>Propionibacteriales</taxon>
        <taxon>Nocardioidaceae</taxon>
        <taxon>Nocardioides</taxon>
    </lineage>
</organism>
<keyword evidence="2" id="KW-0479">Metal-binding</keyword>
<dbReference type="InterPro" id="IPR001570">
    <property type="entry name" value="Peptidase_M4_C_domain"/>
</dbReference>
<evidence type="ECO:0000259" key="7">
    <source>
        <dbReference type="Pfam" id="PF02868"/>
    </source>
</evidence>
<feature type="domain" description="Peptidase M4 C-terminal" evidence="7">
    <location>
        <begin position="173"/>
        <end position="338"/>
    </location>
</feature>
<evidence type="ECO:0000313" key="8">
    <source>
        <dbReference type="EMBL" id="QWZ08147.1"/>
    </source>
</evidence>
<dbReference type="GO" id="GO:0006508">
    <property type="term" value="P:proteolysis"/>
    <property type="evidence" value="ECO:0007669"/>
    <property type="project" value="UniProtKB-KW"/>
</dbReference>
<evidence type="ECO:0000256" key="2">
    <source>
        <dbReference type="ARBA" id="ARBA00022723"/>
    </source>
</evidence>
<reference evidence="8" key="1">
    <citation type="submission" date="2021-06" db="EMBL/GenBank/DDBJ databases">
        <title>Complete genome sequence of Nocardioides sp. G188.</title>
        <authorList>
            <person name="Im W.-T."/>
        </authorList>
    </citation>
    <scope>NUCLEOTIDE SEQUENCE</scope>
    <source>
        <strain evidence="8">G188</strain>
    </source>
</reference>
<dbReference type="InterPro" id="IPR013856">
    <property type="entry name" value="Peptidase_M4_domain"/>
</dbReference>
<dbReference type="InterPro" id="IPR052759">
    <property type="entry name" value="Metalloprotease_M4"/>
</dbReference>
<dbReference type="Pfam" id="PF02868">
    <property type="entry name" value="Peptidase_M4_C"/>
    <property type="match status" value="1"/>
</dbReference>
<dbReference type="RefSeq" id="WP_216939656.1">
    <property type="nucleotide sequence ID" value="NZ_CP077062.1"/>
</dbReference>
<sequence>MTRCLFIPPYLLEKIATSHPDPGASRCGAQTLRIDASLRVARATASPGARPAAGATAGRPFSVHTARHGTDLPGDLVRAPGDPASGDPAVDEAYAGVEASLALFSEVFGRDSYDDRGAEVVATVHYEQDYDNAFWDGTQLVFGDGDGTVFGRFTKPVDVLGHELSHAVTQFTADLTYEGQSGALNESVSDVFGSCLKQRLLGQTADEADWLIGEGIFLPSVQGRALRSMAEPGTAYDDPVLGKDPQVASMDDYVDTQDDNGGVHTNSGIPNKAFHLAATAIGGKAWEGAGRIWYAALTSGIAADTDFAGFADATVTAAGAVSPAVAEQVRAAWTAVGVTGAAGTSAPPVPAGERRVAVVRSGGFAGVRQAGELTLGDDPRTPEVESLLGRIDLQGLAPHRPQPDRFVYSFEVDGERVVVGEQDLTPDLDQLARILLG</sequence>
<keyword evidence="5" id="KW-0482">Metalloprotease</keyword>
<dbReference type="PANTHER" id="PTHR43579">
    <property type="match status" value="1"/>
</dbReference>
<keyword evidence="3" id="KW-0378">Hydrolase</keyword>
<evidence type="ECO:0000313" key="9">
    <source>
        <dbReference type="Proteomes" id="UP000683575"/>
    </source>
</evidence>
<dbReference type="PANTHER" id="PTHR43579:SF1">
    <property type="entry name" value="NEUTRAL METALLOPROTEINASE"/>
    <property type="match status" value="1"/>
</dbReference>
<dbReference type="GO" id="GO:0004222">
    <property type="term" value="F:metalloendopeptidase activity"/>
    <property type="evidence" value="ECO:0007669"/>
    <property type="project" value="InterPro"/>
</dbReference>
<accession>A0A975SY94</accession>
<proteinExistence type="predicted"/>
<evidence type="ECO:0000256" key="1">
    <source>
        <dbReference type="ARBA" id="ARBA00022670"/>
    </source>
</evidence>
<evidence type="ECO:0000259" key="6">
    <source>
        <dbReference type="Pfam" id="PF01447"/>
    </source>
</evidence>
<keyword evidence="4" id="KW-0862">Zinc</keyword>